<reference evidence="7 8" key="3">
    <citation type="journal article" date="2020" name="Int. J. Syst. Evol. Microbiol.">
        <title>Corynebacterium silvaticum sp. nov., a unique group of NTTB corynebacteria in wild boar and roe deer.</title>
        <authorList>
            <person name="Dangel A."/>
            <person name="Berger A."/>
            <person name="Rau J."/>
            <person name="Eisenberg T."/>
            <person name="Kampfer P."/>
            <person name="Margos G."/>
            <person name="Contzen M."/>
            <person name="Busse H.J."/>
            <person name="Konrad R."/>
            <person name="Peters M."/>
            <person name="Sting R."/>
            <person name="Sing A."/>
        </authorList>
    </citation>
    <scope>NUCLEOTIDE SEQUENCE [LARGE SCALE GENOMIC DNA]</scope>
    <source>
        <strain evidence="7 8">PO100/5</strain>
    </source>
</reference>
<dbReference type="PANTHER" id="PTHR30606">
    <property type="entry name" value="LIPID A BIOSYNTHESIS LAUROYL ACYLTRANSFERASE"/>
    <property type="match status" value="1"/>
</dbReference>
<keyword evidence="8" id="KW-1185">Reference proteome</keyword>
<keyword evidence="6 7" id="KW-0012">Acyltransferase</keyword>
<dbReference type="GO" id="GO:0016746">
    <property type="term" value="F:acyltransferase activity"/>
    <property type="evidence" value="ECO:0007669"/>
    <property type="project" value="UniProtKB-KW"/>
</dbReference>
<organism evidence="7 8">
    <name type="scientific">Corynebacterium silvaticum</name>
    <dbReference type="NCBI Taxonomy" id="2320431"/>
    <lineage>
        <taxon>Bacteria</taxon>
        <taxon>Bacillati</taxon>
        <taxon>Actinomycetota</taxon>
        <taxon>Actinomycetes</taxon>
        <taxon>Mycobacteriales</taxon>
        <taxon>Corynebacteriaceae</taxon>
        <taxon>Corynebacterium</taxon>
    </lineage>
</organism>
<proteinExistence type="predicted"/>
<evidence type="ECO:0000313" key="8">
    <source>
        <dbReference type="Proteomes" id="UP000195652"/>
    </source>
</evidence>
<name>A0A7Y4LG68_9CORY</name>
<protein>
    <submittedName>
        <fullName evidence="7">Phosphatidylinositol mannoside acyltransferase</fullName>
    </submittedName>
</protein>
<keyword evidence="4" id="KW-0808">Transferase</keyword>
<evidence type="ECO:0000256" key="2">
    <source>
        <dbReference type="ARBA" id="ARBA00022475"/>
    </source>
</evidence>
<evidence type="ECO:0000256" key="5">
    <source>
        <dbReference type="ARBA" id="ARBA00023136"/>
    </source>
</evidence>
<dbReference type="RefSeq" id="WP_087454900.1">
    <property type="nucleotide sequence ID" value="NZ_CP021417.2"/>
</dbReference>
<dbReference type="Proteomes" id="UP000195652">
    <property type="component" value="Chromosome"/>
</dbReference>
<dbReference type="NCBIfam" id="NF005919">
    <property type="entry name" value="PRK07920.1"/>
    <property type="match status" value="1"/>
</dbReference>
<dbReference type="CDD" id="cd07984">
    <property type="entry name" value="LPLAT_LABLAT-like"/>
    <property type="match status" value="1"/>
</dbReference>
<dbReference type="GeneID" id="75007992"/>
<keyword evidence="5" id="KW-0472">Membrane</keyword>
<dbReference type="KEGG" id="csil:CBE74_06965"/>
<dbReference type="AlphaFoldDB" id="A0A7Y4LG68"/>
<evidence type="ECO:0000256" key="4">
    <source>
        <dbReference type="ARBA" id="ARBA00022679"/>
    </source>
</evidence>
<dbReference type="InterPro" id="IPR004960">
    <property type="entry name" value="LipA_acyltrans"/>
</dbReference>
<keyword evidence="2" id="KW-1003">Cell membrane</keyword>
<dbReference type="PANTHER" id="PTHR30606:SF10">
    <property type="entry name" value="PHOSPHATIDYLINOSITOL MANNOSIDE ACYLTRANSFERASE"/>
    <property type="match status" value="1"/>
</dbReference>
<dbReference type="GO" id="GO:0009247">
    <property type="term" value="P:glycolipid biosynthetic process"/>
    <property type="evidence" value="ECO:0007669"/>
    <property type="project" value="UniProtKB-ARBA"/>
</dbReference>
<dbReference type="Pfam" id="PF03279">
    <property type="entry name" value="Lip_A_acyltrans"/>
    <property type="match status" value="1"/>
</dbReference>
<evidence type="ECO:0000256" key="6">
    <source>
        <dbReference type="ARBA" id="ARBA00023315"/>
    </source>
</evidence>
<dbReference type="GO" id="GO:0005886">
    <property type="term" value="C:plasma membrane"/>
    <property type="evidence" value="ECO:0007669"/>
    <property type="project" value="UniProtKB-SubCell"/>
</dbReference>
<evidence type="ECO:0000313" key="7">
    <source>
        <dbReference type="EMBL" id="ARU47127.1"/>
    </source>
</evidence>
<dbReference type="EMBL" id="CP021417">
    <property type="protein sequence ID" value="ARU47127.1"/>
    <property type="molecule type" value="Genomic_DNA"/>
</dbReference>
<evidence type="ECO:0000256" key="3">
    <source>
        <dbReference type="ARBA" id="ARBA00022519"/>
    </source>
</evidence>
<reference evidence="7 8" key="4">
    <citation type="journal article" date="2020" name="PLoS ONE">
        <title>Taxonomic classification of strain PO100/5 shows a broader geographic distribution and genetic markers of the recently described Corynebacterium silvaticum.</title>
        <authorList>
            <person name="Viana M.V.C."/>
            <person name="Profeta R."/>
            <person name="da Silva A.L."/>
            <person name="Hurtado R."/>
            <person name="Cerqueira J.C."/>
            <person name="Ribeiro B.F.S."/>
            <person name="Almeida M.O."/>
            <person name="Morais-Rodrigues F."/>
            <person name="Soares S.C."/>
            <person name="Oliveira M."/>
            <person name="Tavares L."/>
            <person name="Figueiredo H."/>
            <person name="Wattam A.R."/>
            <person name="Barh D."/>
            <person name="Ghosh P."/>
            <person name="Silva A."/>
            <person name="Azevedo V."/>
        </authorList>
    </citation>
    <scope>NUCLEOTIDE SEQUENCE [LARGE SCALE GENOMIC DNA]</scope>
    <source>
        <strain evidence="7 8">PO100/5</strain>
    </source>
</reference>
<accession>A0A7Y4LG68</accession>
<reference evidence="7 8" key="1">
    <citation type="journal article" date="2014" name="BMC Vet. Res.">
        <title>First report of Corynebacterium pseudotuberculosis from caseous lymphadenitis lesions in Black Alentejano pig (Sus scrofa domesticus).</title>
        <authorList>
            <person name="Oliveira M."/>
            <person name="Barroco C."/>
            <person name="Mottola C."/>
            <person name="Santos R."/>
            <person name="Lemsaddek A."/>
            <person name="Tavares L."/>
            <person name="Semedo-Lemsaddek T."/>
        </authorList>
    </citation>
    <scope>NUCLEOTIDE SEQUENCE [LARGE SCALE GENOMIC DNA]</scope>
    <source>
        <strain evidence="7 8">PO100/5</strain>
    </source>
</reference>
<gene>
    <name evidence="7" type="ORF">CBE74_06965</name>
</gene>
<sequence>MSSNASWRARAWEQVTSWGYRTGWAVVRMLPSRVADSIFAFGADVVSRRGAGMEQLRKNLARVVGTENVTKDLVRASMRSYARYWKEAFCLPSMAGDPRVMRRLDNCMRGKEHLEASVRSGRGAIVVLPHSGNWDMAGMYVAHAFGPFTTVAERLKPESLYRAFVAFRETLGFEVLPLTGGSAPFPELKSRLNDGGIVCLLGERDLRKTGIDVEFFGEPTRMPAGPVKLAMETTAALHVGHVWFEGDGWGISISPEVQVTDASSTVQRVADIMQENIVAHPEDWHVLQPLWIADLDQDRFQAGLS</sequence>
<evidence type="ECO:0000256" key="1">
    <source>
        <dbReference type="ARBA" id="ARBA00004533"/>
    </source>
</evidence>
<comment type="subcellular location">
    <subcellularLocation>
        <location evidence="1">Cell inner membrane</location>
    </subcellularLocation>
</comment>
<dbReference type="OrthoDB" id="9803456at2"/>
<reference evidence="7 8" key="2">
    <citation type="journal article" date="2020" name="Antonie Van Leeuwenhoek">
        <title>Phylogenomic characterisation of a novel corynebacterial species pathogenic to animals.</title>
        <authorList>
            <person name="Moller J."/>
            <person name="Musella L."/>
            <person name="Melnikov V."/>
            <person name="Geissdorfer W."/>
            <person name="Burkovski A."/>
            <person name="Sangal V."/>
        </authorList>
    </citation>
    <scope>NUCLEOTIDE SEQUENCE [LARGE SCALE GENOMIC DNA]</scope>
    <source>
        <strain evidence="7 8">PO100/5</strain>
    </source>
</reference>
<keyword evidence="3" id="KW-0997">Cell inner membrane</keyword>